<dbReference type="Gene3D" id="1.10.10.10">
    <property type="entry name" value="Winged helix-like DNA-binding domain superfamily/Winged helix DNA-binding domain"/>
    <property type="match status" value="1"/>
</dbReference>
<dbReference type="PANTHER" id="PTHR30346:SF28">
    <property type="entry name" value="HTH-TYPE TRANSCRIPTIONAL REGULATOR CYNR"/>
    <property type="match status" value="1"/>
</dbReference>
<dbReference type="SUPFAM" id="SSF46785">
    <property type="entry name" value="Winged helix' DNA-binding domain"/>
    <property type="match status" value="1"/>
</dbReference>
<accession>A0ABX0W1N1</accession>
<evidence type="ECO:0000256" key="4">
    <source>
        <dbReference type="ARBA" id="ARBA00023163"/>
    </source>
</evidence>
<evidence type="ECO:0000256" key="3">
    <source>
        <dbReference type="ARBA" id="ARBA00023125"/>
    </source>
</evidence>
<comment type="caution">
    <text evidence="6">The sequence shown here is derived from an EMBL/GenBank/DDBJ whole genome shotgun (WGS) entry which is preliminary data.</text>
</comment>
<name>A0ABX0W1N1_9RHOB</name>
<sequence length="292" mass="31671">MDLRQLRYFLTVADECHFGRAAEKLHIAQPALSMQIKALEENLGGPLFTRTTRRVELTDAGRTLVPEARRILSMVSHADDVTRSSLRGDMGQIRIGFVGNAVLSGILVEDLRAFRKAHPKVEITLAEAAPKALRDGLQLSEIDVAYMSFPGNEPELQALPVQKSTVVATMSVDHPLTAMDELTIKDLSGVDLLLYGAEMDGMLEGLGAHGYTPAMVHKLPSTLAIIAAAAAGMGVALAPEQAEQLGVPGLAFRPIPELSRQASLFMLHRKRETKGATMAYIREAQVRQKAAK</sequence>
<keyword evidence="2" id="KW-0805">Transcription regulation</keyword>
<dbReference type="Pfam" id="PF00126">
    <property type="entry name" value="HTH_1"/>
    <property type="match status" value="1"/>
</dbReference>
<dbReference type="PANTHER" id="PTHR30346">
    <property type="entry name" value="TRANSCRIPTIONAL DUAL REGULATOR HCAR-RELATED"/>
    <property type="match status" value="1"/>
</dbReference>
<keyword evidence="4" id="KW-0804">Transcription</keyword>
<dbReference type="InterPro" id="IPR036388">
    <property type="entry name" value="WH-like_DNA-bd_sf"/>
</dbReference>
<dbReference type="PROSITE" id="PS50931">
    <property type="entry name" value="HTH_LYSR"/>
    <property type="match status" value="1"/>
</dbReference>
<comment type="similarity">
    <text evidence="1">Belongs to the LysR transcriptional regulatory family.</text>
</comment>
<dbReference type="RefSeq" id="WP_167638195.1">
    <property type="nucleotide sequence ID" value="NZ_JAATOP010000006.1"/>
</dbReference>
<keyword evidence="7" id="KW-1185">Reference proteome</keyword>
<gene>
    <name evidence="6" type="ORF">HCZ30_10240</name>
</gene>
<feature type="domain" description="HTH lysR-type" evidence="5">
    <location>
        <begin position="1"/>
        <end position="58"/>
    </location>
</feature>
<evidence type="ECO:0000313" key="7">
    <source>
        <dbReference type="Proteomes" id="UP000709466"/>
    </source>
</evidence>
<dbReference type="Pfam" id="PF03466">
    <property type="entry name" value="LysR_substrate"/>
    <property type="match status" value="1"/>
</dbReference>
<dbReference type="PRINTS" id="PR00039">
    <property type="entry name" value="HTHLYSR"/>
</dbReference>
<organism evidence="6 7">
    <name type="scientific">Marivivens donghaensis</name>
    <dbReference type="NCBI Taxonomy" id="1699413"/>
    <lineage>
        <taxon>Bacteria</taxon>
        <taxon>Pseudomonadati</taxon>
        <taxon>Pseudomonadota</taxon>
        <taxon>Alphaproteobacteria</taxon>
        <taxon>Rhodobacterales</taxon>
        <taxon>Paracoccaceae</taxon>
        <taxon>Marivivens group</taxon>
        <taxon>Marivivens</taxon>
    </lineage>
</organism>
<dbReference type="CDD" id="cd08414">
    <property type="entry name" value="PBP2_LTTR_aromatics_like"/>
    <property type="match status" value="1"/>
</dbReference>
<dbReference type="InterPro" id="IPR036390">
    <property type="entry name" value="WH_DNA-bd_sf"/>
</dbReference>
<evidence type="ECO:0000256" key="1">
    <source>
        <dbReference type="ARBA" id="ARBA00009437"/>
    </source>
</evidence>
<proteinExistence type="inferred from homology"/>
<dbReference type="Gene3D" id="3.40.190.10">
    <property type="entry name" value="Periplasmic binding protein-like II"/>
    <property type="match status" value="2"/>
</dbReference>
<keyword evidence="3" id="KW-0238">DNA-binding</keyword>
<evidence type="ECO:0000256" key="2">
    <source>
        <dbReference type="ARBA" id="ARBA00023015"/>
    </source>
</evidence>
<evidence type="ECO:0000313" key="6">
    <source>
        <dbReference type="EMBL" id="NIY72808.1"/>
    </source>
</evidence>
<protein>
    <submittedName>
        <fullName evidence="6">LysR family transcriptional regulator</fullName>
    </submittedName>
</protein>
<dbReference type="EMBL" id="JAATOP010000006">
    <property type="protein sequence ID" value="NIY72808.1"/>
    <property type="molecule type" value="Genomic_DNA"/>
</dbReference>
<evidence type="ECO:0000259" key="5">
    <source>
        <dbReference type="PROSITE" id="PS50931"/>
    </source>
</evidence>
<reference evidence="6 7" key="1">
    <citation type="submission" date="2020-03" db="EMBL/GenBank/DDBJ databases">
        <title>Bacterial isolates of synthetic phycosphere.</title>
        <authorList>
            <person name="Fu H."/>
            <person name="Moran M.A."/>
        </authorList>
    </citation>
    <scope>NUCLEOTIDE SEQUENCE [LARGE SCALE GENOMIC DNA]</scope>
    <source>
        <strain evidence="6 7">HF1</strain>
    </source>
</reference>
<dbReference type="SUPFAM" id="SSF53850">
    <property type="entry name" value="Periplasmic binding protein-like II"/>
    <property type="match status" value="1"/>
</dbReference>
<dbReference type="InterPro" id="IPR005119">
    <property type="entry name" value="LysR_subst-bd"/>
</dbReference>
<dbReference type="Proteomes" id="UP000709466">
    <property type="component" value="Unassembled WGS sequence"/>
</dbReference>
<dbReference type="InterPro" id="IPR000847">
    <property type="entry name" value="LysR_HTH_N"/>
</dbReference>